<reference evidence="3 4" key="1">
    <citation type="journal article" date="2018" name="PLoS Pathog.">
        <title>Evolution of structural diversity of trichothecenes, a family of toxins produced by plant pathogenic and entomopathogenic fungi.</title>
        <authorList>
            <person name="Proctor R.H."/>
            <person name="McCormick S.P."/>
            <person name="Kim H.S."/>
            <person name="Cardoza R.E."/>
            <person name="Stanley A.M."/>
            <person name="Lindo L."/>
            <person name="Kelly A."/>
            <person name="Brown D.W."/>
            <person name="Lee T."/>
            <person name="Vaughan M.M."/>
            <person name="Alexander N.J."/>
            <person name="Busman M."/>
            <person name="Gutierrez S."/>
        </authorList>
    </citation>
    <scope>NUCLEOTIDE SEQUENCE [LARGE SCALE GENOMIC DNA]</scope>
    <source>
        <strain evidence="3 4">IBT 40837</strain>
    </source>
</reference>
<feature type="non-terminal residue" evidence="3">
    <location>
        <position position="1"/>
    </location>
</feature>
<dbReference type="InterPro" id="IPR029178">
    <property type="entry name" value="Ecm11_C"/>
</dbReference>
<protein>
    <recommendedName>
        <fullName evidence="2">Extracellular mutant protein 11 C-terminal domain-containing protein</fullName>
    </recommendedName>
</protein>
<dbReference type="STRING" id="490622.A0A395N8R4"/>
<name>A0A395N8R4_TRIAR</name>
<proteinExistence type="predicted"/>
<evidence type="ECO:0000256" key="1">
    <source>
        <dbReference type="SAM" id="MobiDB-lite"/>
    </source>
</evidence>
<dbReference type="PANTHER" id="PTHR28244">
    <property type="entry name" value="RNA POLYMERASE I-SPECIFIC TRANSCRIPTION INITIATION FACTOR RRN11"/>
    <property type="match status" value="1"/>
</dbReference>
<dbReference type="GO" id="GO:0001164">
    <property type="term" value="F:RNA polymerase I core promoter sequence-specific DNA binding"/>
    <property type="evidence" value="ECO:0007669"/>
    <property type="project" value="TreeGrafter"/>
</dbReference>
<feature type="domain" description="Extracellular mutant protein 11 C-terminal" evidence="2">
    <location>
        <begin position="64"/>
        <end position="194"/>
    </location>
</feature>
<comment type="caution">
    <text evidence="3">The sequence shown here is derived from an EMBL/GenBank/DDBJ whole genome shotgun (WGS) entry which is preliminary data.</text>
</comment>
<sequence length="200" mass="22987">EDNGDQDDGTSTVGGNEEAHGTPRVRRHLLSPQRAAFESAIATAMPPFRPSLPKDKKRRRESLDYDDMALSNMSYTELQREPFDFDPSKATTHIGIGGSAGTLSAKLEQYQHQTEKEQRFMFRNLAVDDWEEAGDWFADRFGDVMYKLREARRNKRRMIQEFEHEAASREEAVRLHTEAIDRKLTKMKQDGQRVVTPNEG</sequence>
<feature type="region of interest" description="Disordered" evidence="1">
    <location>
        <begin position="42"/>
        <end position="65"/>
    </location>
</feature>
<dbReference type="EMBL" id="PXOA01000864">
    <property type="protein sequence ID" value="RFU72399.1"/>
    <property type="molecule type" value="Genomic_DNA"/>
</dbReference>
<organism evidence="3 4">
    <name type="scientific">Trichoderma arundinaceum</name>
    <dbReference type="NCBI Taxonomy" id="490622"/>
    <lineage>
        <taxon>Eukaryota</taxon>
        <taxon>Fungi</taxon>
        <taxon>Dikarya</taxon>
        <taxon>Ascomycota</taxon>
        <taxon>Pezizomycotina</taxon>
        <taxon>Sordariomycetes</taxon>
        <taxon>Hypocreomycetidae</taxon>
        <taxon>Hypocreales</taxon>
        <taxon>Hypocreaceae</taxon>
        <taxon>Trichoderma</taxon>
    </lineage>
</organism>
<dbReference type="AlphaFoldDB" id="A0A395N8R4"/>
<dbReference type="PANTHER" id="PTHR28244:SF1">
    <property type="entry name" value="RNA POLYMERASE I-SPECIFIC TRANSCRIPTION INITIATION FACTOR RRN11"/>
    <property type="match status" value="1"/>
</dbReference>
<dbReference type="OrthoDB" id="5346740at2759"/>
<dbReference type="GO" id="GO:0070860">
    <property type="term" value="C:RNA polymerase I core factor complex"/>
    <property type="evidence" value="ECO:0007669"/>
    <property type="project" value="TreeGrafter"/>
</dbReference>
<dbReference type="GO" id="GO:0017025">
    <property type="term" value="F:TBP-class protein binding"/>
    <property type="evidence" value="ECO:0007669"/>
    <property type="project" value="TreeGrafter"/>
</dbReference>
<evidence type="ECO:0000259" key="2">
    <source>
        <dbReference type="Pfam" id="PF15463"/>
    </source>
</evidence>
<feature type="region of interest" description="Disordered" evidence="1">
    <location>
        <begin position="1"/>
        <end position="28"/>
    </location>
</feature>
<keyword evidence="4" id="KW-1185">Reference proteome</keyword>
<evidence type="ECO:0000313" key="4">
    <source>
        <dbReference type="Proteomes" id="UP000266272"/>
    </source>
</evidence>
<dbReference type="Proteomes" id="UP000266272">
    <property type="component" value="Unassembled WGS sequence"/>
</dbReference>
<accession>A0A395N8R4</accession>
<gene>
    <name evidence="3" type="ORF">TARUN_9849</name>
</gene>
<evidence type="ECO:0000313" key="3">
    <source>
        <dbReference type="EMBL" id="RFU72399.1"/>
    </source>
</evidence>
<dbReference type="Pfam" id="PF15463">
    <property type="entry name" value="ECM11"/>
    <property type="match status" value="1"/>
</dbReference>
<dbReference type="InterPro" id="IPR053029">
    <property type="entry name" value="RNA_pol_I-specific_init_factor"/>
</dbReference>
<dbReference type="GO" id="GO:0042790">
    <property type="term" value="P:nucleolar large rRNA transcription by RNA polymerase I"/>
    <property type="evidence" value="ECO:0007669"/>
    <property type="project" value="TreeGrafter"/>
</dbReference>